<dbReference type="Proteomes" id="UP001321760">
    <property type="component" value="Unassembled WGS sequence"/>
</dbReference>
<dbReference type="InterPro" id="IPR008217">
    <property type="entry name" value="Ccc1_fam"/>
</dbReference>
<dbReference type="GO" id="GO:0030026">
    <property type="term" value="P:intracellular manganese ion homeostasis"/>
    <property type="evidence" value="ECO:0007669"/>
    <property type="project" value="InterPro"/>
</dbReference>
<evidence type="ECO:0000256" key="5">
    <source>
        <dbReference type="ARBA" id="ARBA00023136"/>
    </source>
</evidence>
<comment type="similarity">
    <text evidence="2">Belongs to the CCC1 family.</text>
</comment>
<dbReference type="GO" id="GO:0012505">
    <property type="term" value="C:endomembrane system"/>
    <property type="evidence" value="ECO:0007669"/>
    <property type="project" value="UniProtKB-SubCell"/>
</dbReference>
<name>A0AAV9H1P0_9PEZI</name>
<evidence type="ECO:0000256" key="6">
    <source>
        <dbReference type="SAM" id="Phobius"/>
    </source>
</evidence>
<keyword evidence="8" id="KW-1185">Reference proteome</keyword>
<dbReference type="EMBL" id="MU865918">
    <property type="protein sequence ID" value="KAK4453930.1"/>
    <property type="molecule type" value="Genomic_DNA"/>
</dbReference>
<comment type="subcellular location">
    <subcellularLocation>
        <location evidence="1">Endomembrane system</location>
        <topology evidence="1">Multi-pass membrane protein</topology>
    </subcellularLocation>
</comment>
<gene>
    <name evidence="7" type="ORF">QBC34DRAFT_434140</name>
</gene>
<keyword evidence="3 6" id="KW-0812">Transmembrane</keyword>
<dbReference type="AlphaFoldDB" id="A0AAV9H1P0"/>
<sequence>MSLVALKNFLLRIPQPREGVIKLPPSDTSSLERHSSNGSTATIVDVESQDTPRRGFQVTARILSDATIGLSDGLTVPFALTAGLSALGDTKVVIFGGLAELIAGAISMGLGGYLGAKAEIASYNETLLQTTALTTTSPSLTLSAIRSVFTPYDLPPDLLTSVSSHLSTSPKLIDFLMRFQHCAEPPSSSRALTSALTIALAYFLGGLLPLIPYFCVGSGEGKLMEGLYISVGVMAVALFVFGYVKTGVVVGWEGGRAVRKSVGGGLQMVVVGGAAAGAAMGLVKAFDVGVGAGVELKG</sequence>
<evidence type="ECO:0000256" key="1">
    <source>
        <dbReference type="ARBA" id="ARBA00004127"/>
    </source>
</evidence>
<accession>A0AAV9H1P0</accession>
<organism evidence="7 8">
    <name type="scientific">Podospora aff. communis PSN243</name>
    <dbReference type="NCBI Taxonomy" id="3040156"/>
    <lineage>
        <taxon>Eukaryota</taxon>
        <taxon>Fungi</taxon>
        <taxon>Dikarya</taxon>
        <taxon>Ascomycota</taxon>
        <taxon>Pezizomycotina</taxon>
        <taxon>Sordariomycetes</taxon>
        <taxon>Sordariomycetidae</taxon>
        <taxon>Sordariales</taxon>
        <taxon>Podosporaceae</taxon>
        <taxon>Podospora</taxon>
    </lineage>
</organism>
<feature type="transmembrane region" description="Helical" evidence="6">
    <location>
        <begin position="191"/>
        <end position="214"/>
    </location>
</feature>
<feature type="transmembrane region" description="Helical" evidence="6">
    <location>
        <begin position="226"/>
        <end position="244"/>
    </location>
</feature>
<reference evidence="7" key="2">
    <citation type="submission" date="2023-05" db="EMBL/GenBank/DDBJ databases">
        <authorList>
            <consortium name="Lawrence Berkeley National Laboratory"/>
            <person name="Steindorff A."/>
            <person name="Hensen N."/>
            <person name="Bonometti L."/>
            <person name="Westerberg I."/>
            <person name="Brannstrom I.O."/>
            <person name="Guillou S."/>
            <person name="Cros-Aarteil S."/>
            <person name="Calhoun S."/>
            <person name="Haridas S."/>
            <person name="Kuo A."/>
            <person name="Mondo S."/>
            <person name="Pangilinan J."/>
            <person name="Riley R."/>
            <person name="Labutti K."/>
            <person name="Andreopoulos B."/>
            <person name="Lipzen A."/>
            <person name="Chen C."/>
            <person name="Yanf M."/>
            <person name="Daum C."/>
            <person name="Ng V."/>
            <person name="Clum A."/>
            <person name="Ohm R."/>
            <person name="Martin F."/>
            <person name="Silar P."/>
            <person name="Natvig D."/>
            <person name="Lalanne C."/>
            <person name="Gautier V."/>
            <person name="Ament-Velasquez S.L."/>
            <person name="Kruys A."/>
            <person name="Hutchinson M.I."/>
            <person name="Powell A.J."/>
            <person name="Barry K."/>
            <person name="Miller A.N."/>
            <person name="Grigoriev I.V."/>
            <person name="Debuchy R."/>
            <person name="Gladieux P."/>
            <person name="Thoren M.H."/>
            <person name="Johannesson H."/>
        </authorList>
    </citation>
    <scope>NUCLEOTIDE SEQUENCE</scope>
    <source>
        <strain evidence="7">PSN243</strain>
    </source>
</reference>
<dbReference type="GO" id="GO:0005384">
    <property type="term" value="F:manganese ion transmembrane transporter activity"/>
    <property type="evidence" value="ECO:0007669"/>
    <property type="project" value="InterPro"/>
</dbReference>
<evidence type="ECO:0000256" key="3">
    <source>
        <dbReference type="ARBA" id="ARBA00022692"/>
    </source>
</evidence>
<reference evidence="7" key="1">
    <citation type="journal article" date="2023" name="Mol. Phylogenet. Evol.">
        <title>Genome-scale phylogeny and comparative genomics of the fungal order Sordariales.</title>
        <authorList>
            <person name="Hensen N."/>
            <person name="Bonometti L."/>
            <person name="Westerberg I."/>
            <person name="Brannstrom I.O."/>
            <person name="Guillou S."/>
            <person name="Cros-Aarteil S."/>
            <person name="Calhoun S."/>
            <person name="Haridas S."/>
            <person name="Kuo A."/>
            <person name="Mondo S."/>
            <person name="Pangilinan J."/>
            <person name="Riley R."/>
            <person name="LaButti K."/>
            <person name="Andreopoulos B."/>
            <person name="Lipzen A."/>
            <person name="Chen C."/>
            <person name="Yan M."/>
            <person name="Daum C."/>
            <person name="Ng V."/>
            <person name="Clum A."/>
            <person name="Steindorff A."/>
            <person name="Ohm R.A."/>
            <person name="Martin F."/>
            <person name="Silar P."/>
            <person name="Natvig D.O."/>
            <person name="Lalanne C."/>
            <person name="Gautier V."/>
            <person name="Ament-Velasquez S.L."/>
            <person name="Kruys A."/>
            <person name="Hutchinson M.I."/>
            <person name="Powell A.J."/>
            <person name="Barry K."/>
            <person name="Miller A.N."/>
            <person name="Grigoriev I.V."/>
            <person name="Debuchy R."/>
            <person name="Gladieux P."/>
            <person name="Hiltunen Thoren M."/>
            <person name="Johannesson H."/>
        </authorList>
    </citation>
    <scope>NUCLEOTIDE SEQUENCE</scope>
    <source>
        <strain evidence="7">PSN243</strain>
    </source>
</reference>
<dbReference type="PANTHER" id="PTHR31851">
    <property type="entry name" value="FE(2+)/MN(2+) TRANSPORTER PCL1"/>
    <property type="match status" value="1"/>
</dbReference>
<keyword evidence="4 6" id="KW-1133">Transmembrane helix</keyword>
<evidence type="ECO:0000256" key="2">
    <source>
        <dbReference type="ARBA" id="ARBA00007049"/>
    </source>
</evidence>
<keyword evidence="5 6" id="KW-0472">Membrane</keyword>
<dbReference type="Pfam" id="PF01988">
    <property type="entry name" value="VIT1"/>
    <property type="match status" value="1"/>
</dbReference>
<proteinExistence type="inferred from homology"/>
<protein>
    <submittedName>
        <fullName evidence="7">VIT family-domain-containing protein</fullName>
    </submittedName>
</protein>
<evidence type="ECO:0000313" key="8">
    <source>
        <dbReference type="Proteomes" id="UP001321760"/>
    </source>
</evidence>
<feature type="transmembrane region" description="Helical" evidence="6">
    <location>
        <begin position="264"/>
        <end position="283"/>
    </location>
</feature>
<dbReference type="CDD" id="cd02435">
    <property type="entry name" value="CCC1"/>
    <property type="match status" value="1"/>
</dbReference>
<evidence type="ECO:0000313" key="7">
    <source>
        <dbReference type="EMBL" id="KAK4453930.1"/>
    </source>
</evidence>
<comment type="caution">
    <text evidence="7">The sequence shown here is derived from an EMBL/GenBank/DDBJ whole genome shotgun (WGS) entry which is preliminary data.</text>
</comment>
<evidence type="ECO:0000256" key="4">
    <source>
        <dbReference type="ARBA" id="ARBA00022989"/>
    </source>
</evidence>